<proteinExistence type="predicted"/>
<organism evidence="2 3">
    <name type="scientific">Ectopseudomonas composti</name>
    <dbReference type="NCBI Taxonomy" id="658457"/>
    <lineage>
        <taxon>Bacteria</taxon>
        <taxon>Pseudomonadati</taxon>
        <taxon>Pseudomonadota</taxon>
        <taxon>Gammaproteobacteria</taxon>
        <taxon>Pseudomonadales</taxon>
        <taxon>Pseudomonadaceae</taxon>
        <taxon>Ectopseudomonas</taxon>
    </lineage>
</organism>
<dbReference type="RefSeq" id="WP_037002030.1">
    <property type="nucleotide sequence ID" value="NZ_JFJN01000047.1"/>
</dbReference>
<keyword evidence="1" id="KW-0472">Membrane</keyword>
<keyword evidence="1" id="KW-0812">Transmembrane</keyword>
<dbReference type="EMBL" id="JFJN01000047">
    <property type="protein sequence ID" value="EZH79870.1"/>
    <property type="molecule type" value="Genomic_DNA"/>
</dbReference>
<evidence type="ECO:0000313" key="2">
    <source>
        <dbReference type="EMBL" id="EZH79870.1"/>
    </source>
</evidence>
<feature type="transmembrane region" description="Helical" evidence="1">
    <location>
        <begin position="48"/>
        <end position="67"/>
    </location>
</feature>
<keyword evidence="3" id="KW-1185">Reference proteome</keyword>
<name>A0ABN0SBF9_9GAMM</name>
<feature type="transmembrane region" description="Helical" evidence="1">
    <location>
        <begin position="87"/>
        <end position="108"/>
    </location>
</feature>
<sequence length="182" mass="20249">MVWEATTAVMGIAGLIWAYGSAGEERRANFRAWLAFHIARAKPHTANILFRLMFLVLLLGTAAIVFGSVKEIYEFRTSVEPLSRREVFMLILNLFNAFAYGAAFLACLRLTFGPRPKKTVPLVLKEGQPVTLFLKCEAESTALHEALQNGISVRLGIDSNRELQVETEGIDGVVLEVHRAEE</sequence>
<keyword evidence="1" id="KW-1133">Transmembrane helix</keyword>
<comment type="caution">
    <text evidence="2">The sequence shown here is derived from an EMBL/GenBank/DDBJ whole genome shotgun (WGS) entry which is preliminary data.</text>
</comment>
<gene>
    <name evidence="2" type="ORF">AU05_14905</name>
</gene>
<protein>
    <submittedName>
        <fullName evidence="2">Uncharacterized protein</fullName>
    </submittedName>
</protein>
<dbReference type="Proteomes" id="UP000023842">
    <property type="component" value="Unassembled WGS sequence"/>
</dbReference>
<accession>A0ABN0SBF9</accession>
<evidence type="ECO:0000313" key="3">
    <source>
        <dbReference type="Proteomes" id="UP000023842"/>
    </source>
</evidence>
<evidence type="ECO:0000256" key="1">
    <source>
        <dbReference type="SAM" id="Phobius"/>
    </source>
</evidence>
<reference evidence="3" key="1">
    <citation type="journal article" date="2014" name="Genome Announc.">
        <title>Draft Genome Sequence of the algae degrading bacterium Pseudomonas mendocina AD6.</title>
        <authorList>
            <person name="Barney B.M."/>
            <person name="Lenneman E.M."/>
        </authorList>
    </citation>
    <scope>NUCLEOTIDE SEQUENCE [LARGE SCALE GENOMIC DNA]</scope>
    <source>
        <strain evidence="3">AD6</strain>
    </source>
</reference>